<name>A0A9P6N1I5_9FUNG</name>
<dbReference type="EMBL" id="JAAAID010000145">
    <property type="protein sequence ID" value="KAG0021689.1"/>
    <property type="molecule type" value="Genomic_DNA"/>
</dbReference>
<keyword evidence="2" id="KW-0472">Membrane</keyword>
<evidence type="ECO:0000313" key="3">
    <source>
        <dbReference type="EMBL" id="KAG0021689.1"/>
    </source>
</evidence>
<organism evidence="3 4">
    <name type="scientific">Entomortierella chlamydospora</name>
    <dbReference type="NCBI Taxonomy" id="101097"/>
    <lineage>
        <taxon>Eukaryota</taxon>
        <taxon>Fungi</taxon>
        <taxon>Fungi incertae sedis</taxon>
        <taxon>Mucoromycota</taxon>
        <taxon>Mortierellomycotina</taxon>
        <taxon>Mortierellomycetes</taxon>
        <taxon>Mortierellales</taxon>
        <taxon>Mortierellaceae</taxon>
        <taxon>Entomortierella</taxon>
    </lineage>
</organism>
<evidence type="ECO:0000256" key="1">
    <source>
        <dbReference type="SAM" id="MobiDB-lite"/>
    </source>
</evidence>
<accession>A0A9P6N1I5</accession>
<evidence type="ECO:0000256" key="2">
    <source>
        <dbReference type="SAM" id="Phobius"/>
    </source>
</evidence>
<evidence type="ECO:0000313" key="4">
    <source>
        <dbReference type="Proteomes" id="UP000703661"/>
    </source>
</evidence>
<keyword evidence="2" id="KW-0812">Transmembrane</keyword>
<feature type="transmembrane region" description="Helical" evidence="2">
    <location>
        <begin position="49"/>
        <end position="69"/>
    </location>
</feature>
<gene>
    <name evidence="3" type="ORF">BGZ80_001900</name>
</gene>
<sequence>MLGGPRKLTDDKFTGADNNYNNSRNYNNSHNYHKTNEKSNLLHMKIESLGVRLLLFTVIWIITAAAQLVGLSSVVTGQTGESDILKQRVAYWATACAILYGACLFFVAQWFTKDLVWHWHTNHVRELWGLQPSLASLSIGLIHIRMPLMIVFTLCLTLMSLTSMVTNFWLTGSTQIVQHIEQGPPVNYSLLGLPTWGEDFRFTSTGGIAFESFVSQSGASAAGLVQLTPYDNKYIWSPFLNSSTAASINVTDVLSVAIEPKCTLLSAADLGIAYNQTLDWGLDLNLTISTYNVTIPGVRGRFYYWGVEANPYFLGPNNTAPMGVNVYNVMARQTMDYGAPSFMFANLGTPSYIYITNCTVEVQWWNVSGTISSLTPQRLDISSAIRTDEKIAYDNVYWLQYITDTYQAGLSSYTQGAQGMYDSISYNLKSPLWMWMMGESYRPTNTTGTLLNTIIHPNITNAAWVETKLSEIVGGTLTTNTVAVAPTYYIGREVIYTSIIIAATYRIIVGLAVQSALLWIPIIIYISKRKARIFYGDDIAHLLNKDSVLDS</sequence>
<proteinExistence type="predicted"/>
<dbReference type="AlphaFoldDB" id="A0A9P6N1I5"/>
<protein>
    <submittedName>
        <fullName evidence="3">Uncharacterized protein</fullName>
    </submittedName>
</protein>
<reference evidence="3" key="1">
    <citation type="journal article" date="2020" name="Fungal Divers.">
        <title>Resolving the Mortierellaceae phylogeny through synthesis of multi-gene phylogenetics and phylogenomics.</title>
        <authorList>
            <person name="Vandepol N."/>
            <person name="Liber J."/>
            <person name="Desiro A."/>
            <person name="Na H."/>
            <person name="Kennedy M."/>
            <person name="Barry K."/>
            <person name="Grigoriev I.V."/>
            <person name="Miller A.N."/>
            <person name="O'Donnell K."/>
            <person name="Stajich J.E."/>
            <person name="Bonito G."/>
        </authorList>
    </citation>
    <scope>NUCLEOTIDE SEQUENCE</scope>
    <source>
        <strain evidence="3">NRRL 2769</strain>
    </source>
</reference>
<dbReference type="Proteomes" id="UP000703661">
    <property type="component" value="Unassembled WGS sequence"/>
</dbReference>
<feature type="compositionally biased region" description="Low complexity" evidence="1">
    <location>
        <begin position="18"/>
        <end position="30"/>
    </location>
</feature>
<feature type="transmembrane region" description="Helical" evidence="2">
    <location>
        <begin position="148"/>
        <end position="170"/>
    </location>
</feature>
<feature type="region of interest" description="Disordered" evidence="1">
    <location>
        <begin position="1"/>
        <end position="32"/>
    </location>
</feature>
<feature type="transmembrane region" description="Helical" evidence="2">
    <location>
        <begin position="89"/>
        <end position="111"/>
    </location>
</feature>
<keyword evidence="4" id="KW-1185">Reference proteome</keyword>
<comment type="caution">
    <text evidence="3">The sequence shown here is derived from an EMBL/GenBank/DDBJ whole genome shotgun (WGS) entry which is preliminary data.</text>
</comment>
<keyword evidence="2" id="KW-1133">Transmembrane helix</keyword>
<feature type="transmembrane region" description="Helical" evidence="2">
    <location>
        <begin position="505"/>
        <end position="526"/>
    </location>
</feature>